<dbReference type="EMBL" id="JADEYP010000032">
    <property type="protein sequence ID" value="MCA5006348.1"/>
    <property type="molecule type" value="Genomic_DNA"/>
</dbReference>
<dbReference type="SUPFAM" id="SSF88946">
    <property type="entry name" value="Sigma2 domain of RNA polymerase sigma factors"/>
    <property type="match status" value="1"/>
</dbReference>
<comment type="similarity">
    <text evidence="1">Belongs to the sigma-70 factor family. ECF subfamily.</text>
</comment>
<protein>
    <submittedName>
        <fullName evidence="6">RNA polymerase sigma-70 factor</fullName>
    </submittedName>
</protein>
<feature type="domain" description="HTH luxR-type" evidence="5">
    <location>
        <begin position="144"/>
        <end position="194"/>
    </location>
</feature>
<dbReference type="RefSeq" id="WP_225554707.1">
    <property type="nucleotide sequence ID" value="NZ_JADEYP010000032.1"/>
</dbReference>
<evidence type="ECO:0000256" key="3">
    <source>
        <dbReference type="ARBA" id="ARBA00023082"/>
    </source>
</evidence>
<dbReference type="PRINTS" id="PR00038">
    <property type="entry name" value="HTHLUXR"/>
</dbReference>
<dbReference type="InterPro" id="IPR013324">
    <property type="entry name" value="RNA_pol_sigma_r3/r4-like"/>
</dbReference>
<reference evidence="6" key="1">
    <citation type="submission" date="2020-10" db="EMBL/GenBank/DDBJ databases">
        <authorList>
            <person name="Lu T."/>
            <person name="Wang Q."/>
            <person name="Han X."/>
        </authorList>
    </citation>
    <scope>NUCLEOTIDE SEQUENCE</scope>
    <source>
        <strain evidence="6">WQ 366</strain>
    </source>
</reference>
<dbReference type="InterPro" id="IPR014284">
    <property type="entry name" value="RNA_pol_sigma-70_dom"/>
</dbReference>
<dbReference type="InterPro" id="IPR036388">
    <property type="entry name" value="WH-like_DNA-bd_sf"/>
</dbReference>
<dbReference type="NCBIfam" id="TIGR02985">
    <property type="entry name" value="Sig70_bacteroi1"/>
    <property type="match status" value="1"/>
</dbReference>
<evidence type="ECO:0000256" key="4">
    <source>
        <dbReference type="ARBA" id="ARBA00023163"/>
    </source>
</evidence>
<accession>A0ABS7Z8M0</accession>
<dbReference type="PANTHER" id="PTHR43133:SF46">
    <property type="entry name" value="RNA POLYMERASE SIGMA-70 FACTOR ECF SUBFAMILY"/>
    <property type="match status" value="1"/>
</dbReference>
<proteinExistence type="inferred from homology"/>
<dbReference type="Gene3D" id="1.10.10.10">
    <property type="entry name" value="Winged helix-like DNA-binding domain superfamily/Winged helix DNA-binding domain"/>
    <property type="match status" value="1"/>
</dbReference>
<dbReference type="Pfam" id="PF08281">
    <property type="entry name" value="Sigma70_r4_2"/>
    <property type="match status" value="1"/>
</dbReference>
<dbReference type="NCBIfam" id="TIGR02937">
    <property type="entry name" value="sigma70-ECF"/>
    <property type="match status" value="1"/>
</dbReference>
<name>A0ABS7Z8M0_9SPHI</name>
<dbReference type="CDD" id="cd06171">
    <property type="entry name" value="Sigma70_r4"/>
    <property type="match status" value="1"/>
</dbReference>
<keyword evidence="2" id="KW-0805">Transcription regulation</keyword>
<keyword evidence="3" id="KW-0731">Sigma factor</keyword>
<dbReference type="InterPro" id="IPR007627">
    <property type="entry name" value="RNA_pol_sigma70_r2"/>
</dbReference>
<evidence type="ECO:0000313" key="7">
    <source>
        <dbReference type="Proteomes" id="UP001165302"/>
    </source>
</evidence>
<dbReference type="SMART" id="SM00421">
    <property type="entry name" value="HTH_LUXR"/>
    <property type="match status" value="1"/>
</dbReference>
<keyword evidence="4" id="KW-0804">Transcription</keyword>
<dbReference type="InterPro" id="IPR000792">
    <property type="entry name" value="Tscrpt_reg_LuxR_C"/>
</dbReference>
<evidence type="ECO:0000256" key="2">
    <source>
        <dbReference type="ARBA" id="ARBA00023015"/>
    </source>
</evidence>
<dbReference type="Pfam" id="PF04542">
    <property type="entry name" value="Sigma70_r2"/>
    <property type="match status" value="1"/>
</dbReference>
<dbReference type="InterPro" id="IPR039425">
    <property type="entry name" value="RNA_pol_sigma-70-like"/>
</dbReference>
<evidence type="ECO:0000313" key="6">
    <source>
        <dbReference type="EMBL" id="MCA5006348.1"/>
    </source>
</evidence>
<dbReference type="InterPro" id="IPR013325">
    <property type="entry name" value="RNA_pol_sigma_r2"/>
</dbReference>
<keyword evidence="7" id="KW-1185">Reference proteome</keyword>
<comment type="caution">
    <text evidence="6">The sequence shown here is derived from an EMBL/GenBank/DDBJ whole genome shotgun (WGS) entry which is preliminary data.</text>
</comment>
<dbReference type="Proteomes" id="UP001165302">
    <property type="component" value="Unassembled WGS sequence"/>
</dbReference>
<dbReference type="SUPFAM" id="SSF88659">
    <property type="entry name" value="Sigma3 and sigma4 domains of RNA polymerase sigma factors"/>
    <property type="match status" value="1"/>
</dbReference>
<dbReference type="Gene3D" id="1.10.1740.10">
    <property type="match status" value="1"/>
</dbReference>
<dbReference type="InterPro" id="IPR014327">
    <property type="entry name" value="RNA_pol_sigma70_bacteroid"/>
</dbReference>
<dbReference type="InterPro" id="IPR013249">
    <property type="entry name" value="RNA_pol_sigma70_r4_t2"/>
</dbReference>
<organism evidence="6 7">
    <name type="scientific">Sphingobacterium bovistauri</name>
    <dbReference type="NCBI Taxonomy" id="2781959"/>
    <lineage>
        <taxon>Bacteria</taxon>
        <taxon>Pseudomonadati</taxon>
        <taxon>Bacteroidota</taxon>
        <taxon>Sphingobacteriia</taxon>
        <taxon>Sphingobacteriales</taxon>
        <taxon>Sphingobacteriaceae</taxon>
        <taxon>Sphingobacterium</taxon>
    </lineage>
</organism>
<evidence type="ECO:0000256" key="1">
    <source>
        <dbReference type="ARBA" id="ARBA00010641"/>
    </source>
</evidence>
<sequence>MTFVDKFIDNQIDSDSELLRLIKLSDRHAFALIYNKYCEILFEHAYRIVRDREVCMDIVQEIFAWFWTNREYLEINSLKPYLLAAVKFQVANYIRKNKTHEKYIQNFLKVSSSIPAIDEISEIKELKDLITHLTNLLPEKCKQVFMLSRNEYLSNKEIAAKMGISEKTVEMHITLALKKLRVGVSDYLNLLLIFF</sequence>
<gene>
    <name evidence="6" type="ORF">IPZ78_14450</name>
</gene>
<evidence type="ECO:0000259" key="5">
    <source>
        <dbReference type="SMART" id="SM00421"/>
    </source>
</evidence>
<dbReference type="PANTHER" id="PTHR43133">
    <property type="entry name" value="RNA POLYMERASE ECF-TYPE SIGMA FACTO"/>
    <property type="match status" value="1"/>
</dbReference>